<dbReference type="AlphaFoldDB" id="A0ABD3PBK2"/>
<feature type="coiled-coil region" evidence="1">
    <location>
        <begin position="39"/>
        <end position="101"/>
    </location>
</feature>
<dbReference type="InterPro" id="IPR032675">
    <property type="entry name" value="LRR_dom_sf"/>
</dbReference>
<feature type="coiled-coil region" evidence="1">
    <location>
        <begin position="594"/>
        <end position="628"/>
    </location>
</feature>
<dbReference type="PANTHER" id="PTHR24114:SF2">
    <property type="entry name" value="F-BOX DOMAIN-CONTAINING PROTEIN-RELATED"/>
    <property type="match status" value="1"/>
</dbReference>
<keyword evidence="1" id="KW-0175">Coiled coil</keyword>
<dbReference type="EMBL" id="JALLAZ020000885">
    <property type="protein sequence ID" value="KAL3785528.1"/>
    <property type="molecule type" value="Genomic_DNA"/>
</dbReference>
<feature type="compositionally biased region" description="Basic and acidic residues" evidence="2">
    <location>
        <begin position="19"/>
        <end position="32"/>
    </location>
</feature>
<feature type="coiled-coil region" evidence="1">
    <location>
        <begin position="165"/>
        <end position="192"/>
    </location>
</feature>
<keyword evidence="4" id="KW-1185">Reference proteome</keyword>
<evidence type="ECO:0000256" key="2">
    <source>
        <dbReference type="SAM" id="MobiDB-lite"/>
    </source>
</evidence>
<dbReference type="SUPFAM" id="SSF52047">
    <property type="entry name" value="RNI-like"/>
    <property type="match status" value="1"/>
</dbReference>
<feature type="compositionally biased region" description="Basic and acidic residues" evidence="2">
    <location>
        <begin position="468"/>
        <end position="488"/>
    </location>
</feature>
<dbReference type="PANTHER" id="PTHR24114">
    <property type="entry name" value="LEUCINE RICH REPEAT FAMILY PROTEIN"/>
    <property type="match status" value="1"/>
</dbReference>
<organism evidence="3 4">
    <name type="scientific">Stephanodiscus triporus</name>
    <dbReference type="NCBI Taxonomy" id="2934178"/>
    <lineage>
        <taxon>Eukaryota</taxon>
        <taxon>Sar</taxon>
        <taxon>Stramenopiles</taxon>
        <taxon>Ochrophyta</taxon>
        <taxon>Bacillariophyta</taxon>
        <taxon>Coscinodiscophyceae</taxon>
        <taxon>Thalassiosirophycidae</taxon>
        <taxon>Stephanodiscales</taxon>
        <taxon>Stephanodiscaceae</taxon>
        <taxon>Stephanodiscus</taxon>
    </lineage>
</organism>
<feature type="compositionally biased region" description="Basic residues" evidence="2">
    <location>
        <begin position="812"/>
        <end position="824"/>
    </location>
</feature>
<proteinExistence type="predicted"/>
<protein>
    <submittedName>
        <fullName evidence="3">Uncharacterized protein</fullName>
    </submittedName>
</protein>
<reference evidence="3 4" key="1">
    <citation type="submission" date="2024-10" db="EMBL/GenBank/DDBJ databases">
        <title>Updated reference genomes for cyclostephanoid diatoms.</title>
        <authorList>
            <person name="Roberts W.R."/>
            <person name="Alverson A.J."/>
        </authorList>
    </citation>
    <scope>NUCLEOTIDE SEQUENCE [LARGE SCALE GENOMIC DNA]</scope>
    <source>
        <strain evidence="3 4">AJA276-08</strain>
    </source>
</reference>
<dbReference type="Proteomes" id="UP001530315">
    <property type="component" value="Unassembled WGS sequence"/>
</dbReference>
<sequence>MSDSAINEEPRSSLQDFQAGKEQRQKMKEDQCRILSSHNSELISSLDRADQELETLQRERRKLEEENKALRETNYNLQVRISSAEGRLEETKSEYYDVEAQLKTMTTKSSELFRLLEQEEANTAKTTSELETCKHDSQCLGEKYNALIQSSKEFEESAVNAIRENRLKTDEIRVLRIEVEQLKQKSSELTITSTVELEALHEQLRLRKEKQYQLLGKLQSQEEASRLAEDHVKELEQSVRDLRQKSSELQTALQLETSARMSQDTSYRTLTIDYQATSAENKELHSKLQDLEQARLKLEAEARDNGEQLREMAEKVFQLLERLKLAELGKKKSMEALTRKEQESFALKKQQTKAAEDNANQRRIREKLESEKQVVEDQLQGMQKVNSQLGQKLKDEAKSRIKEEEACKEANEKVRILDGRLAFLLGKLQTDEEARSVQQEEMKKMESQLQSITQRCDVLQTKLTQAEDNARNATDKMQQSEKQLKDAQIKQQSTEITLNLQEEHAPREGRKATQSKGKSENNLAGGQPRFFVDNRPSLGHAVITAKCPKDKVWIDETSCNTFLRKTLKGQYAQESLVDKIAKLYGEILHGEEQLEVANANLKSRQEDVQRLNHELNMIQTEVLKQEESKRRILLRYIRAVKAAVSLGEHGCEEDRKDVGGVGAGKVNLPESNLGDEEVHAIAAMLHNNVTMEELQFRRNNISDDGARALAAVLAERSALKFIDMRENYVSMVGVKAIADALERSPRIHKVMVHPGGKIEAFGASETMSESDSTAFAIKTVCIVDLSDNQPRYETQKLLLDRRSLSNRCNSEKKKKNSMRPRKSGRASSADSASKGEGTSKRQSASAPNKLNCGDVGAGIN</sequence>
<evidence type="ECO:0000313" key="4">
    <source>
        <dbReference type="Proteomes" id="UP001530315"/>
    </source>
</evidence>
<feature type="region of interest" description="Disordered" evidence="2">
    <location>
        <begin position="804"/>
        <end position="860"/>
    </location>
</feature>
<feature type="coiled-coil region" evidence="1">
    <location>
        <begin position="218"/>
        <end position="308"/>
    </location>
</feature>
<feature type="region of interest" description="Disordered" evidence="2">
    <location>
        <begin position="468"/>
        <end position="531"/>
    </location>
</feature>
<evidence type="ECO:0000256" key="1">
    <source>
        <dbReference type="SAM" id="Coils"/>
    </source>
</evidence>
<comment type="caution">
    <text evidence="3">The sequence shown here is derived from an EMBL/GenBank/DDBJ whole genome shotgun (WGS) entry which is preliminary data.</text>
</comment>
<feature type="compositionally biased region" description="Basic and acidic residues" evidence="2">
    <location>
        <begin position="501"/>
        <end position="511"/>
    </location>
</feature>
<feature type="compositionally biased region" description="Polar residues" evidence="2">
    <location>
        <begin position="512"/>
        <end position="524"/>
    </location>
</feature>
<evidence type="ECO:0000313" key="3">
    <source>
        <dbReference type="EMBL" id="KAL3785528.1"/>
    </source>
</evidence>
<accession>A0ABD3PBK2</accession>
<feature type="coiled-coil region" evidence="1">
    <location>
        <begin position="358"/>
        <end position="385"/>
    </location>
</feature>
<feature type="region of interest" description="Disordered" evidence="2">
    <location>
        <begin position="1"/>
        <end position="32"/>
    </location>
</feature>
<dbReference type="SMART" id="SM00368">
    <property type="entry name" value="LRR_RI"/>
    <property type="match status" value="2"/>
</dbReference>
<feature type="compositionally biased region" description="Polar residues" evidence="2">
    <location>
        <begin position="489"/>
        <end position="500"/>
    </location>
</feature>
<dbReference type="Gene3D" id="3.80.10.10">
    <property type="entry name" value="Ribonuclease Inhibitor"/>
    <property type="match status" value="1"/>
</dbReference>
<dbReference type="InterPro" id="IPR052394">
    <property type="entry name" value="LRR-containing"/>
</dbReference>
<gene>
    <name evidence="3" type="ORF">ACHAW5_005137</name>
</gene>
<name>A0ABD3PBK2_9STRA</name>